<organism evidence="2 3">
    <name type="scientific">Leptospira hartskeerlii</name>
    <dbReference type="NCBI Taxonomy" id="2023177"/>
    <lineage>
        <taxon>Bacteria</taxon>
        <taxon>Pseudomonadati</taxon>
        <taxon>Spirochaetota</taxon>
        <taxon>Spirochaetia</taxon>
        <taxon>Leptospirales</taxon>
        <taxon>Leptospiraceae</taxon>
        <taxon>Leptospira</taxon>
    </lineage>
</organism>
<sequence>MDSENTPRFSDRFEFISGENDLYSLLESFKRSGQDWIDLTVSNPTKVGLVYPREAILHSLEKPESLEYDPNPKGTISARKSIVNYYKEKGHTISEEDLFLTSSSSEAYSYLIKLLCNPGEEVLIPSPGYPLFEFLSILDGVEFNSYKLDQNEDWKIDFDDLNSKITNKTKILFLVSPNNPTGSLLTSKEFEKLKVISKTKRIALVLDEVFSDYLHEKNPNQIDFFHTDFPVFVVNGVSKILALPQMKLSWIHVGGPTNWKEECKERLEIISDTYLSVGTPIQLALPELLQWRNMIQSQVLRRIHRNLQFLESFHSSHPEIVYSSPKGGWYAVLQCNSFLNDEEFSFRLLEKEKVLVHPGSMFGFEEDSGSIVISLISETELFQSGLEKISTFL</sequence>
<dbReference type="Gene3D" id="3.90.1150.10">
    <property type="entry name" value="Aspartate Aminotransferase, domain 1"/>
    <property type="match status" value="1"/>
</dbReference>
<feature type="domain" description="Aminotransferase class I/classII large" evidence="1">
    <location>
        <begin position="36"/>
        <end position="374"/>
    </location>
</feature>
<accession>A0A2M9XHW3</accession>
<dbReference type="GO" id="GO:0030170">
    <property type="term" value="F:pyridoxal phosphate binding"/>
    <property type="evidence" value="ECO:0007669"/>
    <property type="project" value="InterPro"/>
</dbReference>
<dbReference type="GO" id="GO:0008483">
    <property type="term" value="F:transaminase activity"/>
    <property type="evidence" value="ECO:0007669"/>
    <property type="project" value="UniProtKB-KW"/>
</dbReference>
<keyword evidence="3" id="KW-1185">Reference proteome</keyword>
<comment type="caution">
    <text evidence="2">The sequence shown here is derived from an EMBL/GenBank/DDBJ whole genome shotgun (WGS) entry which is preliminary data.</text>
</comment>
<dbReference type="OrthoDB" id="9802328at2"/>
<name>A0A2M9XHW3_9LEPT</name>
<evidence type="ECO:0000313" key="2">
    <source>
        <dbReference type="EMBL" id="PJZ27278.1"/>
    </source>
</evidence>
<dbReference type="Pfam" id="PF00155">
    <property type="entry name" value="Aminotran_1_2"/>
    <property type="match status" value="1"/>
</dbReference>
<keyword evidence="2" id="KW-0808">Transferase</keyword>
<evidence type="ECO:0000259" key="1">
    <source>
        <dbReference type="Pfam" id="PF00155"/>
    </source>
</evidence>
<dbReference type="Proteomes" id="UP000232196">
    <property type="component" value="Unassembled WGS sequence"/>
</dbReference>
<dbReference type="PANTHER" id="PTHR45744:SF2">
    <property type="entry name" value="TYROSINE AMINOTRANSFERASE"/>
    <property type="match status" value="1"/>
</dbReference>
<dbReference type="InterPro" id="IPR015424">
    <property type="entry name" value="PyrdxlP-dep_Trfase"/>
</dbReference>
<keyword evidence="2" id="KW-0032">Aminotransferase</keyword>
<dbReference type="PANTHER" id="PTHR45744">
    <property type="entry name" value="TYROSINE AMINOTRANSFERASE"/>
    <property type="match status" value="1"/>
</dbReference>
<reference evidence="2 3" key="1">
    <citation type="submission" date="2017-07" db="EMBL/GenBank/DDBJ databases">
        <title>Leptospira spp. isolated from tropical soils.</title>
        <authorList>
            <person name="Thibeaux R."/>
            <person name="Iraola G."/>
            <person name="Ferres I."/>
            <person name="Bierque E."/>
            <person name="Girault D."/>
            <person name="Soupe-Gilbert M.-E."/>
            <person name="Picardeau M."/>
            <person name="Goarant C."/>
        </authorList>
    </citation>
    <scope>NUCLEOTIDE SEQUENCE [LARGE SCALE GENOMIC DNA]</scope>
    <source>
        <strain evidence="2 3">MCA1-C-A1</strain>
    </source>
</reference>
<protein>
    <submittedName>
        <fullName evidence="2">Aminotransferase</fullName>
    </submittedName>
</protein>
<evidence type="ECO:0000313" key="3">
    <source>
        <dbReference type="Proteomes" id="UP000232196"/>
    </source>
</evidence>
<dbReference type="InterPro" id="IPR015421">
    <property type="entry name" value="PyrdxlP-dep_Trfase_major"/>
</dbReference>
<proteinExistence type="predicted"/>
<dbReference type="EMBL" id="NPDN01000001">
    <property type="protein sequence ID" value="PJZ27278.1"/>
    <property type="molecule type" value="Genomic_DNA"/>
</dbReference>
<dbReference type="InterPro" id="IPR015422">
    <property type="entry name" value="PyrdxlP-dep_Trfase_small"/>
</dbReference>
<dbReference type="Gene3D" id="3.40.640.10">
    <property type="entry name" value="Type I PLP-dependent aspartate aminotransferase-like (Major domain)"/>
    <property type="match status" value="1"/>
</dbReference>
<dbReference type="SUPFAM" id="SSF53383">
    <property type="entry name" value="PLP-dependent transferases"/>
    <property type="match status" value="1"/>
</dbReference>
<dbReference type="CDD" id="cd00609">
    <property type="entry name" value="AAT_like"/>
    <property type="match status" value="1"/>
</dbReference>
<dbReference type="InterPro" id="IPR004839">
    <property type="entry name" value="Aminotransferase_I/II_large"/>
</dbReference>
<dbReference type="RefSeq" id="WP_100705025.1">
    <property type="nucleotide sequence ID" value="NZ_NPDL01000004.1"/>
</dbReference>
<dbReference type="AlphaFoldDB" id="A0A2M9XHW3"/>
<gene>
    <name evidence="2" type="ORF">CH357_01630</name>
</gene>